<feature type="region of interest" description="Disordered" evidence="1">
    <location>
        <begin position="1"/>
        <end position="24"/>
    </location>
</feature>
<gene>
    <name evidence="2" type="ORF">GCM10007377_01930</name>
</gene>
<keyword evidence="3" id="KW-1185">Reference proteome</keyword>
<organism evidence="2 3">
    <name type="scientific">Galliscardovia ingluviei</name>
    <dbReference type="NCBI Taxonomy" id="1769422"/>
    <lineage>
        <taxon>Bacteria</taxon>
        <taxon>Bacillati</taxon>
        <taxon>Actinomycetota</taxon>
        <taxon>Actinomycetes</taxon>
        <taxon>Bifidobacteriales</taxon>
        <taxon>Bifidobacteriaceae</taxon>
        <taxon>Galliscardovia</taxon>
    </lineage>
</organism>
<name>A0A8J3AKI2_9BIFI</name>
<evidence type="ECO:0000313" key="2">
    <source>
        <dbReference type="EMBL" id="GGI12632.1"/>
    </source>
</evidence>
<accession>A0A8J3AKI2</accession>
<dbReference type="Proteomes" id="UP000619536">
    <property type="component" value="Unassembled WGS sequence"/>
</dbReference>
<reference evidence="2" key="2">
    <citation type="submission" date="2020-09" db="EMBL/GenBank/DDBJ databases">
        <authorList>
            <person name="Sun Q."/>
            <person name="Sedlacek I."/>
        </authorList>
    </citation>
    <scope>NUCLEOTIDE SEQUENCE</scope>
    <source>
        <strain evidence="2">CCM 8606</strain>
    </source>
</reference>
<evidence type="ECO:0000313" key="3">
    <source>
        <dbReference type="Proteomes" id="UP000619536"/>
    </source>
</evidence>
<protein>
    <submittedName>
        <fullName evidence="2">Uncharacterized protein</fullName>
    </submittedName>
</protein>
<dbReference type="AlphaFoldDB" id="A0A8J3AKI2"/>
<evidence type="ECO:0000256" key="1">
    <source>
        <dbReference type="SAM" id="MobiDB-lite"/>
    </source>
</evidence>
<sequence length="81" mass="8815">MIVAPSNGGRQSVDPDASPTGHIPVVSRRTLQEVSCIEKTGYSDGFYIARPFGMCGAKEYLYGASNDIFPNRECDTGRTVR</sequence>
<reference evidence="2" key="1">
    <citation type="journal article" date="2014" name="Int. J. Syst. Evol. Microbiol.">
        <title>Complete genome sequence of Corynebacterium casei LMG S-19264T (=DSM 44701T), isolated from a smear-ripened cheese.</title>
        <authorList>
            <consortium name="US DOE Joint Genome Institute (JGI-PGF)"/>
            <person name="Walter F."/>
            <person name="Albersmeier A."/>
            <person name="Kalinowski J."/>
            <person name="Ruckert C."/>
        </authorList>
    </citation>
    <scope>NUCLEOTIDE SEQUENCE</scope>
    <source>
        <strain evidence="2">CCM 8606</strain>
    </source>
</reference>
<proteinExistence type="predicted"/>
<dbReference type="EMBL" id="BMDH01000001">
    <property type="protein sequence ID" value="GGI12632.1"/>
    <property type="molecule type" value="Genomic_DNA"/>
</dbReference>
<comment type="caution">
    <text evidence="2">The sequence shown here is derived from an EMBL/GenBank/DDBJ whole genome shotgun (WGS) entry which is preliminary data.</text>
</comment>